<accession>C9L7U5</accession>
<proteinExistence type="predicted"/>
<evidence type="ECO:0000313" key="1">
    <source>
        <dbReference type="EMBL" id="EEX21840.1"/>
    </source>
</evidence>
<reference evidence="1" key="1">
    <citation type="submission" date="2009-09" db="EMBL/GenBank/DDBJ databases">
        <authorList>
            <person name="Weinstock G."/>
            <person name="Sodergren E."/>
            <person name="Clifton S."/>
            <person name="Fulton L."/>
            <person name="Fulton B."/>
            <person name="Courtney L."/>
            <person name="Fronick C."/>
            <person name="Harrison M."/>
            <person name="Strong C."/>
            <person name="Farmer C."/>
            <person name="Delahaunty K."/>
            <person name="Markovic C."/>
            <person name="Hall O."/>
            <person name="Minx P."/>
            <person name="Tomlinson C."/>
            <person name="Mitreva M."/>
            <person name="Nelson J."/>
            <person name="Hou S."/>
            <person name="Wollam A."/>
            <person name="Pepin K.H."/>
            <person name="Johnson M."/>
            <person name="Bhonagiri V."/>
            <person name="Nash W.E."/>
            <person name="Warren W."/>
            <person name="Chinwalla A."/>
            <person name="Mardis E.R."/>
            <person name="Wilson R.K."/>
        </authorList>
    </citation>
    <scope>NUCLEOTIDE SEQUENCE [LARGE SCALE GENOMIC DNA]</scope>
    <source>
        <strain evidence="1">DSM 20583</strain>
    </source>
</reference>
<dbReference type="AlphaFoldDB" id="C9L7U5"/>
<organism evidence="1 2">
    <name type="scientific">Blautia hansenii DSM 20583</name>
    <dbReference type="NCBI Taxonomy" id="537007"/>
    <lineage>
        <taxon>Bacteria</taxon>
        <taxon>Bacillati</taxon>
        <taxon>Bacillota</taxon>
        <taxon>Clostridia</taxon>
        <taxon>Lachnospirales</taxon>
        <taxon>Lachnospiraceae</taxon>
        <taxon>Blautia</taxon>
    </lineage>
</organism>
<dbReference type="STRING" id="537007.BLAHAN_05465"/>
<dbReference type="Proteomes" id="UP000003755">
    <property type="component" value="Unassembled WGS sequence"/>
</dbReference>
<sequence>MSSDLISRQALIRSIVKEYDTQFGQYSLMEMIDEVQKEPTAYDVDKVIEQLQKAKTRMSCYRLNNIADDRISIDEAIEIVRKGGIEK</sequence>
<dbReference type="HOGENOM" id="CLU_2616713_0_0_9"/>
<protein>
    <submittedName>
        <fullName evidence="1">Uncharacterized protein</fullName>
    </submittedName>
</protein>
<keyword evidence="2" id="KW-1185">Reference proteome</keyword>
<comment type="caution">
    <text evidence="1">The sequence shown here is derived from an EMBL/GenBank/DDBJ whole genome shotgun (WGS) entry which is preliminary data.</text>
</comment>
<gene>
    <name evidence="1" type="ORF">BLAHAN_05465</name>
</gene>
<evidence type="ECO:0000313" key="2">
    <source>
        <dbReference type="Proteomes" id="UP000003755"/>
    </source>
</evidence>
<dbReference type="EMBL" id="ABYU02000016">
    <property type="protein sequence ID" value="EEX21840.1"/>
    <property type="molecule type" value="Genomic_DNA"/>
</dbReference>
<dbReference type="RefSeq" id="WP_003020644.1">
    <property type="nucleotide sequence ID" value="NZ_GG698589.1"/>
</dbReference>
<dbReference type="KEGG" id="bhan:CGC63_09395"/>
<name>C9L7U5_BLAHA</name>